<evidence type="ECO:0000313" key="2">
    <source>
        <dbReference type="WBParaSite" id="ACRNAN_scaffold5212.g15662.t1"/>
    </source>
</evidence>
<dbReference type="AlphaFoldDB" id="A0A914E166"/>
<dbReference type="WBParaSite" id="ACRNAN_scaffold5212.g15662.t1">
    <property type="protein sequence ID" value="ACRNAN_scaffold5212.g15662.t1"/>
    <property type="gene ID" value="ACRNAN_scaffold5212.g15662"/>
</dbReference>
<organism evidence="1 2">
    <name type="scientific">Acrobeloides nanus</name>
    <dbReference type="NCBI Taxonomy" id="290746"/>
    <lineage>
        <taxon>Eukaryota</taxon>
        <taxon>Metazoa</taxon>
        <taxon>Ecdysozoa</taxon>
        <taxon>Nematoda</taxon>
        <taxon>Chromadorea</taxon>
        <taxon>Rhabditida</taxon>
        <taxon>Tylenchina</taxon>
        <taxon>Cephalobomorpha</taxon>
        <taxon>Cephaloboidea</taxon>
        <taxon>Cephalobidae</taxon>
        <taxon>Acrobeloides</taxon>
    </lineage>
</organism>
<dbReference type="Proteomes" id="UP000887540">
    <property type="component" value="Unplaced"/>
</dbReference>
<name>A0A914E166_9BILA</name>
<keyword evidence="1" id="KW-1185">Reference proteome</keyword>
<proteinExistence type="predicted"/>
<protein>
    <submittedName>
        <fullName evidence="2">Uncharacterized protein</fullName>
    </submittedName>
</protein>
<reference evidence="2" key="1">
    <citation type="submission" date="2022-11" db="UniProtKB">
        <authorList>
            <consortium name="WormBaseParasite"/>
        </authorList>
    </citation>
    <scope>IDENTIFICATION</scope>
</reference>
<evidence type="ECO:0000313" key="1">
    <source>
        <dbReference type="Proteomes" id="UP000887540"/>
    </source>
</evidence>
<sequence>MKKNIDLTLDIQQFIDTITNATIQSGIYKPTMLVRPVYAKRNDLTQWLTKEELIKGRHYTRNEKMNGILLSPLKEVNTTVPNSEEDCIQSISKEAIVTNIKAVTPTLSYAKVVEMRPQMQNSVESYASVVARRPKSIDSHASIP</sequence>
<accession>A0A914E166</accession>